<keyword evidence="1" id="KW-0472">Membrane</keyword>
<evidence type="ECO:0000313" key="2">
    <source>
        <dbReference type="Proteomes" id="UP000035681"/>
    </source>
</evidence>
<name>A0AAF5DA85_STRER</name>
<feature type="transmembrane region" description="Helical" evidence="1">
    <location>
        <begin position="32"/>
        <end position="53"/>
    </location>
</feature>
<sequence>NMFYPCLSILILTTIMTCCIILAIIDLEVYNFGLYIVLLCIVGTMIACALCIANPNACPNPKWYTNFCLLMEEMYPVPHDNDMESPKMSGLRKQMLAHYGGSMTTNVHSNTGIGSGEESKTGTRFENKGTVAMLAPAVHIMHQVWKGMAWVTDAVEEEEDNRTQSYCTMEHGESFSSRTNSDVGLPCKKLSTIVESSGGSFVVEQDETSDCASKYDEIL</sequence>
<dbReference type="WBParaSite" id="TCONS_00009311.p1">
    <property type="protein sequence ID" value="TCONS_00009311.p1"/>
    <property type="gene ID" value="XLOC_007139"/>
</dbReference>
<dbReference type="Proteomes" id="UP000035681">
    <property type="component" value="Unplaced"/>
</dbReference>
<evidence type="ECO:0000256" key="1">
    <source>
        <dbReference type="SAM" id="Phobius"/>
    </source>
</evidence>
<feature type="transmembrane region" description="Helical" evidence="1">
    <location>
        <begin position="7"/>
        <end position="26"/>
    </location>
</feature>
<dbReference type="AlphaFoldDB" id="A0AAF5DA85"/>
<protein>
    <submittedName>
        <fullName evidence="3">Uncharacterized protein</fullName>
    </submittedName>
</protein>
<reference evidence="3" key="1">
    <citation type="submission" date="2024-02" db="UniProtKB">
        <authorList>
            <consortium name="WormBaseParasite"/>
        </authorList>
    </citation>
    <scope>IDENTIFICATION</scope>
</reference>
<accession>A0AAF5DA85</accession>
<evidence type="ECO:0000313" key="3">
    <source>
        <dbReference type="WBParaSite" id="TCONS_00009311.p1"/>
    </source>
</evidence>
<keyword evidence="1" id="KW-0812">Transmembrane</keyword>
<keyword evidence="1" id="KW-1133">Transmembrane helix</keyword>
<organism evidence="2 3">
    <name type="scientific">Strongyloides stercoralis</name>
    <name type="common">Threadworm</name>
    <dbReference type="NCBI Taxonomy" id="6248"/>
    <lineage>
        <taxon>Eukaryota</taxon>
        <taxon>Metazoa</taxon>
        <taxon>Ecdysozoa</taxon>
        <taxon>Nematoda</taxon>
        <taxon>Chromadorea</taxon>
        <taxon>Rhabditida</taxon>
        <taxon>Tylenchina</taxon>
        <taxon>Panagrolaimomorpha</taxon>
        <taxon>Strongyloidoidea</taxon>
        <taxon>Strongyloididae</taxon>
        <taxon>Strongyloides</taxon>
    </lineage>
</organism>
<keyword evidence="2" id="KW-1185">Reference proteome</keyword>
<proteinExistence type="predicted"/>